<dbReference type="Pfam" id="PF24535">
    <property type="entry name" value="DUF7598"/>
    <property type="match status" value="1"/>
</dbReference>
<protein>
    <recommendedName>
        <fullName evidence="2">DUF7598 domain-containing protein</fullName>
    </recommendedName>
</protein>
<dbReference type="InterPro" id="IPR056019">
    <property type="entry name" value="DUF7598"/>
</dbReference>
<dbReference type="HOGENOM" id="CLU_085798_0_0_1"/>
<evidence type="ECO:0000313" key="4">
    <source>
        <dbReference type="Proteomes" id="UP000006352"/>
    </source>
</evidence>
<dbReference type="EMBL" id="HE797180">
    <property type="protein sequence ID" value="CCM05121.1"/>
    <property type="molecule type" value="Genomic_DNA"/>
</dbReference>
<gene>
    <name evidence="3" type="ORF">FIBRA_07329</name>
</gene>
<keyword evidence="1" id="KW-0472">Membrane</keyword>
<reference evidence="3 4" key="1">
    <citation type="journal article" date="2012" name="Appl. Environ. Microbiol.">
        <title>Short-read sequencing for genomic analysis of the brown rot fungus Fibroporia radiculosa.</title>
        <authorList>
            <person name="Tang J.D."/>
            <person name="Perkins A.D."/>
            <person name="Sonstegard T.S."/>
            <person name="Schroeder S.G."/>
            <person name="Burgess S.C."/>
            <person name="Diehl S.V."/>
        </authorList>
    </citation>
    <scope>NUCLEOTIDE SEQUENCE [LARGE SCALE GENOMIC DNA]</scope>
    <source>
        <strain evidence="3 4">TFFH 294</strain>
    </source>
</reference>
<feature type="transmembrane region" description="Helical" evidence="1">
    <location>
        <begin position="7"/>
        <end position="32"/>
    </location>
</feature>
<proteinExistence type="predicted"/>
<dbReference type="GeneID" id="24100032"/>
<name>J4IBR5_9APHY</name>
<evidence type="ECO:0000256" key="1">
    <source>
        <dbReference type="SAM" id="Phobius"/>
    </source>
</evidence>
<evidence type="ECO:0000313" key="3">
    <source>
        <dbReference type="EMBL" id="CCM05121.1"/>
    </source>
</evidence>
<evidence type="ECO:0000259" key="2">
    <source>
        <dbReference type="Pfam" id="PF24535"/>
    </source>
</evidence>
<accession>J4IBR5</accession>
<dbReference type="Proteomes" id="UP000006352">
    <property type="component" value="Unassembled WGS sequence"/>
</dbReference>
<dbReference type="InParanoid" id="J4IBR5"/>
<organism evidence="3 4">
    <name type="scientific">Fibroporia radiculosa</name>
    <dbReference type="NCBI Taxonomy" id="599839"/>
    <lineage>
        <taxon>Eukaryota</taxon>
        <taxon>Fungi</taxon>
        <taxon>Dikarya</taxon>
        <taxon>Basidiomycota</taxon>
        <taxon>Agaricomycotina</taxon>
        <taxon>Agaricomycetes</taxon>
        <taxon>Polyporales</taxon>
        <taxon>Fibroporiaceae</taxon>
        <taxon>Fibroporia</taxon>
    </lineage>
</organism>
<feature type="transmembrane region" description="Helical" evidence="1">
    <location>
        <begin position="135"/>
        <end position="157"/>
    </location>
</feature>
<feature type="domain" description="DUF7598" evidence="2">
    <location>
        <begin position="71"/>
        <end position="131"/>
    </location>
</feature>
<dbReference type="RefSeq" id="XP_012184404.1">
    <property type="nucleotide sequence ID" value="XM_012329014.1"/>
</dbReference>
<keyword evidence="4" id="KW-1185">Reference proteome</keyword>
<keyword evidence="1" id="KW-1133">Transmembrane helix</keyword>
<keyword evidence="1" id="KW-0812">Transmembrane</keyword>
<dbReference type="OrthoDB" id="5327148at2759"/>
<dbReference type="AlphaFoldDB" id="J4IBR5"/>
<sequence>MLPLRAYIFIGLNAVRAISIIALLLVFASSIFDITKDIKAFNEFQSQANSTSLQNCQYIPNSDVPNQPAGIFWAVINRILIIFEVIVLILAEVGWPAVFFEHFFPVLGHAFGLGPLGIFQCLIGATILSHYVDDFTLVAAFFLFSLGCLNMFLGLIFREKAKTRRLVLSWRAQAKGILPTTVQDVHATLRPASDFVPSILKNGNEKVPGPDEFGRKKAGFGFGRQGEKAAGLKGTLLDLQALGNSSPLCTFDAARKPNRFTLEHARTHVQVQRHSHLSMKQEDQ</sequence>
<feature type="transmembrane region" description="Helical" evidence="1">
    <location>
        <begin position="103"/>
        <end position="129"/>
    </location>
</feature>
<feature type="transmembrane region" description="Helical" evidence="1">
    <location>
        <begin position="70"/>
        <end position="91"/>
    </location>
</feature>
<dbReference type="STRING" id="599839.J4IBR5"/>